<dbReference type="EMBL" id="FOTS01000046">
    <property type="protein sequence ID" value="SFM14599.1"/>
    <property type="molecule type" value="Genomic_DNA"/>
</dbReference>
<name>A0A1I4NGK3_9FIRM</name>
<reference evidence="2" key="1">
    <citation type="submission" date="2016-10" db="EMBL/GenBank/DDBJ databases">
        <authorList>
            <person name="Varghese N."/>
            <person name="Submissions S."/>
        </authorList>
    </citation>
    <scope>NUCLEOTIDE SEQUENCE [LARGE SCALE GENOMIC DNA]</scope>
    <source>
        <strain evidence="2">DSM 13327</strain>
    </source>
</reference>
<evidence type="ECO:0000313" key="2">
    <source>
        <dbReference type="Proteomes" id="UP000199520"/>
    </source>
</evidence>
<dbReference type="Proteomes" id="UP000199520">
    <property type="component" value="Unassembled WGS sequence"/>
</dbReference>
<proteinExistence type="predicted"/>
<gene>
    <name evidence="1" type="ORF">SAMN04490355_104632</name>
</gene>
<keyword evidence="2" id="KW-1185">Reference proteome</keyword>
<organism evidence="1 2">
    <name type="scientific">Pelosinus propionicus DSM 13327</name>
    <dbReference type="NCBI Taxonomy" id="1123291"/>
    <lineage>
        <taxon>Bacteria</taxon>
        <taxon>Bacillati</taxon>
        <taxon>Bacillota</taxon>
        <taxon>Negativicutes</taxon>
        <taxon>Selenomonadales</taxon>
        <taxon>Sporomusaceae</taxon>
        <taxon>Pelosinus</taxon>
    </lineage>
</organism>
<sequence length="101" mass="11963">MEFSQEACMDVMEEHKSDDNHEAQIQEFLQIKGIALVVILKSEYIYTRKELVIWLSRIYWCYYGTTQVYSMVKIDIICITTVSRRSARFLSLTLRCSIRVL</sequence>
<accession>A0A1I4NGK3</accession>
<evidence type="ECO:0000313" key="1">
    <source>
        <dbReference type="EMBL" id="SFM14599.1"/>
    </source>
</evidence>
<dbReference type="AlphaFoldDB" id="A0A1I4NGK3"/>
<protein>
    <submittedName>
        <fullName evidence="1">Uncharacterized protein</fullName>
    </submittedName>
</protein>